<evidence type="ECO:0000256" key="2">
    <source>
        <dbReference type="SAM" id="MobiDB-lite"/>
    </source>
</evidence>
<feature type="non-terminal residue" evidence="3">
    <location>
        <position position="1"/>
    </location>
</feature>
<feature type="compositionally biased region" description="Polar residues" evidence="2">
    <location>
        <begin position="28"/>
        <end position="41"/>
    </location>
</feature>
<sequence>RSLSFSLPLLMPRSPRLAMESRGVPDNASMTSLAGSVSGSSCQQCEETIANAQERERILKEELDDARALAARYNSELAEARKVVSRLEEQLQRQCDSREEPYENRKSSDKWRSIGCGNGEVVLTPRKNFE</sequence>
<dbReference type="EMBL" id="BTRK01000004">
    <property type="protein sequence ID" value="GMR46227.1"/>
    <property type="molecule type" value="Genomic_DNA"/>
</dbReference>
<proteinExistence type="predicted"/>
<evidence type="ECO:0000313" key="3">
    <source>
        <dbReference type="EMBL" id="GMR46227.1"/>
    </source>
</evidence>
<dbReference type="Proteomes" id="UP001328107">
    <property type="component" value="Unassembled WGS sequence"/>
</dbReference>
<evidence type="ECO:0000256" key="1">
    <source>
        <dbReference type="SAM" id="Coils"/>
    </source>
</evidence>
<keyword evidence="1" id="KW-0175">Coiled coil</keyword>
<comment type="caution">
    <text evidence="3">The sequence shown here is derived from an EMBL/GenBank/DDBJ whole genome shotgun (WGS) entry which is preliminary data.</text>
</comment>
<name>A0AAN5HZ80_9BILA</name>
<feature type="region of interest" description="Disordered" evidence="2">
    <location>
        <begin position="18"/>
        <end position="41"/>
    </location>
</feature>
<keyword evidence="4" id="KW-1185">Reference proteome</keyword>
<feature type="coiled-coil region" evidence="1">
    <location>
        <begin position="42"/>
        <end position="97"/>
    </location>
</feature>
<gene>
    <name evidence="3" type="ORF">PMAYCL1PPCAC_16422</name>
</gene>
<protein>
    <submittedName>
        <fullName evidence="3">Uncharacterized protein</fullName>
    </submittedName>
</protein>
<accession>A0AAN5HZ80</accession>
<evidence type="ECO:0000313" key="4">
    <source>
        <dbReference type="Proteomes" id="UP001328107"/>
    </source>
</evidence>
<reference evidence="4" key="1">
    <citation type="submission" date="2022-10" db="EMBL/GenBank/DDBJ databases">
        <title>Genome assembly of Pristionchus species.</title>
        <authorList>
            <person name="Yoshida K."/>
            <person name="Sommer R.J."/>
        </authorList>
    </citation>
    <scope>NUCLEOTIDE SEQUENCE [LARGE SCALE GENOMIC DNA]</scope>
    <source>
        <strain evidence="4">RS5460</strain>
    </source>
</reference>
<dbReference type="AlphaFoldDB" id="A0AAN5HZ80"/>
<organism evidence="3 4">
    <name type="scientific">Pristionchus mayeri</name>
    <dbReference type="NCBI Taxonomy" id="1317129"/>
    <lineage>
        <taxon>Eukaryota</taxon>
        <taxon>Metazoa</taxon>
        <taxon>Ecdysozoa</taxon>
        <taxon>Nematoda</taxon>
        <taxon>Chromadorea</taxon>
        <taxon>Rhabditida</taxon>
        <taxon>Rhabditina</taxon>
        <taxon>Diplogasteromorpha</taxon>
        <taxon>Diplogasteroidea</taxon>
        <taxon>Neodiplogasteridae</taxon>
        <taxon>Pristionchus</taxon>
    </lineage>
</organism>